<proteinExistence type="predicted"/>
<evidence type="ECO:0000313" key="1">
    <source>
        <dbReference type="EMBL" id="SJM95171.1"/>
    </source>
</evidence>
<dbReference type="AlphaFoldDB" id="A0A1R4HGN4"/>
<evidence type="ECO:0000313" key="2">
    <source>
        <dbReference type="Proteomes" id="UP000195442"/>
    </source>
</evidence>
<dbReference type="Gene3D" id="3.30.70.1290">
    <property type="entry name" value="Transposase IS200-like"/>
    <property type="match status" value="1"/>
</dbReference>
<dbReference type="GO" id="GO:0006313">
    <property type="term" value="P:DNA transposition"/>
    <property type="evidence" value="ECO:0007669"/>
    <property type="project" value="InterPro"/>
</dbReference>
<organism evidence="1 2">
    <name type="scientific">Crenothrix polyspora</name>
    <dbReference type="NCBI Taxonomy" id="360316"/>
    <lineage>
        <taxon>Bacteria</taxon>
        <taxon>Pseudomonadati</taxon>
        <taxon>Pseudomonadota</taxon>
        <taxon>Gammaproteobacteria</taxon>
        <taxon>Methylococcales</taxon>
        <taxon>Crenotrichaceae</taxon>
        <taxon>Crenothrix</taxon>
    </lineage>
</organism>
<name>A0A1R4HGN4_9GAMM</name>
<dbReference type="InterPro" id="IPR036515">
    <property type="entry name" value="Transposase_17_sf"/>
</dbReference>
<dbReference type="GO" id="GO:0004803">
    <property type="term" value="F:transposase activity"/>
    <property type="evidence" value="ECO:0007669"/>
    <property type="project" value="InterPro"/>
</dbReference>
<gene>
    <name evidence="1" type="ORF">CRENPOLYSF2_470001</name>
</gene>
<protein>
    <recommendedName>
        <fullName evidence="3">Transposase</fullName>
    </recommendedName>
</protein>
<dbReference type="GO" id="GO:0003677">
    <property type="term" value="F:DNA binding"/>
    <property type="evidence" value="ECO:0007669"/>
    <property type="project" value="InterPro"/>
</dbReference>
<reference evidence="2" key="1">
    <citation type="submission" date="2017-02" db="EMBL/GenBank/DDBJ databases">
        <authorList>
            <person name="Daims H."/>
        </authorList>
    </citation>
    <scope>NUCLEOTIDE SEQUENCE [LARGE SCALE GENOMIC DNA]</scope>
</reference>
<sequence length="54" mass="6130">MNYIAFNPVKHGLVARVCDWPYSTFHRDVARDIYPLNWAGTPDILDLTLGGEPI</sequence>
<dbReference type="Proteomes" id="UP000195442">
    <property type="component" value="Unassembled WGS sequence"/>
</dbReference>
<evidence type="ECO:0008006" key="3">
    <source>
        <dbReference type="Google" id="ProtNLM"/>
    </source>
</evidence>
<accession>A0A1R4HGN4</accession>
<dbReference type="EMBL" id="FUKJ01000410">
    <property type="protein sequence ID" value="SJM95171.1"/>
    <property type="molecule type" value="Genomic_DNA"/>
</dbReference>
<keyword evidence="2" id="KW-1185">Reference proteome</keyword>